<dbReference type="GO" id="GO:0005886">
    <property type="term" value="C:plasma membrane"/>
    <property type="evidence" value="ECO:0007669"/>
    <property type="project" value="TreeGrafter"/>
</dbReference>
<evidence type="ECO:0000313" key="5">
    <source>
        <dbReference type="Proteomes" id="UP000228781"/>
    </source>
</evidence>
<organism evidence="4 5">
    <name type="scientific">candidate division WWE3 bacterium CG_4_9_14_0_2_um_filter_48_10</name>
    <dbReference type="NCBI Taxonomy" id="1975078"/>
    <lineage>
        <taxon>Bacteria</taxon>
        <taxon>Katanobacteria</taxon>
    </lineage>
</organism>
<dbReference type="SMART" id="SM00471">
    <property type="entry name" value="HDc"/>
    <property type="match status" value="1"/>
</dbReference>
<gene>
    <name evidence="4" type="ORF">CO059_01015</name>
</gene>
<dbReference type="InterPro" id="IPR012675">
    <property type="entry name" value="Beta-grasp_dom_sf"/>
</dbReference>
<dbReference type="PROSITE" id="PS51880">
    <property type="entry name" value="TGS"/>
    <property type="match status" value="1"/>
</dbReference>
<dbReference type="Pfam" id="PF02824">
    <property type="entry name" value="TGS"/>
    <property type="match status" value="1"/>
</dbReference>
<dbReference type="PROSITE" id="PS51831">
    <property type="entry name" value="HD"/>
    <property type="match status" value="1"/>
</dbReference>
<protein>
    <recommendedName>
        <fullName evidence="6">TGS domain-containing protein</fullName>
    </recommendedName>
</protein>
<dbReference type="Proteomes" id="UP000228781">
    <property type="component" value="Unassembled WGS sequence"/>
</dbReference>
<dbReference type="InterPro" id="IPR003607">
    <property type="entry name" value="HD/PDEase_dom"/>
</dbReference>
<dbReference type="InterPro" id="IPR004095">
    <property type="entry name" value="TGS"/>
</dbReference>
<dbReference type="InterPro" id="IPR043519">
    <property type="entry name" value="NT_sf"/>
</dbReference>
<dbReference type="CDD" id="cd01668">
    <property type="entry name" value="TGS_RSH"/>
    <property type="match status" value="1"/>
</dbReference>
<dbReference type="Gene3D" id="3.10.20.30">
    <property type="match status" value="1"/>
</dbReference>
<proteinExistence type="inferred from homology"/>
<evidence type="ECO:0000259" key="3">
    <source>
        <dbReference type="PROSITE" id="PS51880"/>
    </source>
</evidence>
<sequence>MVYNRVGVTLKDLLEKHKSYEPSLNTELITKAYNFAEAAHVGQKRLSGEGMLEHVSEVAGILTEVQADSTTIAAALLHDVLEKTNLEQEALAEEFGGEITSLVEGLRAVKEAGSHVTAEEERDWENLRHMMLASIKDPRVLLIRLAEKIHNLRTISALPPERQKTSAQKVFDIWSPLAAILGLYRFKAELEDRAFSILEPEKYKEIEEKVRAQAGEMERVVETVKEKLTEALQKEGIVGEMKGRTKHLYGVYRKLPRYQEKAGGMFYDLLGFRVVVATVEECYRVLDIIRRLWREVPGLFDDYIAHPKPNGYQSLQDVFEIDSHLVEIQIRTKTMEEFAEYGLAAHQHYATLEGEKKREGSLPASEAKVALIKSLAFWEKGQELNLFPNEVFVFTPKGDVKVLPKGATPIDFAFAVHTDLGKNCSGAKVNEKMISLNYQLQNGEVVEIITGRGRKPSSDWLAFVKTELARSQIQKSLKS</sequence>
<dbReference type="PANTHER" id="PTHR21262">
    <property type="entry name" value="GUANOSINE-3',5'-BIS DIPHOSPHATE 3'-PYROPHOSPHOHYDROLASE"/>
    <property type="match status" value="1"/>
</dbReference>
<dbReference type="InterPro" id="IPR006674">
    <property type="entry name" value="HD_domain"/>
</dbReference>
<dbReference type="PANTHER" id="PTHR21262:SF31">
    <property type="entry name" value="GTP PYROPHOSPHOKINASE"/>
    <property type="match status" value="1"/>
</dbReference>
<dbReference type="CDD" id="cd05399">
    <property type="entry name" value="NT_Rel-Spo_like"/>
    <property type="match status" value="1"/>
</dbReference>
<evidence type="ECO:0000256" key="1">
    <source>
        <dbReference type="ARBA" id="ARBA00007476"/>
    </source>
</evidence>
<dbReference type="Pfam" id="PF13328">
    <property type="entry name" value="HD_4"/>
    <property type="match status" value="1"/>
</dbReference>
<dbReference type="FunFam" id="1.10.3210.10:FF:000001">
    <property type="entry name" value="GTP pyrophosphokinase RelA"/>
    <property type="match status" value="1"/>
</dbReference>
<dbReference type="InterPro" id="IPR007685">
    <property type="entry name" value="RelA_SpoT"/>
</dbReference>
<dbReference type="SUPFAM" id="SSF81301">
    <property type="entry name" value="Nucleotidyltransferase"/>
    <property type="match status" value="1"/>
</dbReference>
<dbReference type="SMART" id="SM00954">
    <property type="entry name" value="RelA_SpoT"/>
    <property type="match status" value="1"/>
</dbReference>
<dbReference type="InterPro" id="IPR033655">
    <property type="entry name" value="TGS_RelA/SpoT"/>
</dbReference>
<dbReference type="Gene3D" id="1.10.3210.10">
    <property type="entry name" value="Hypothetical protein af1432"/>
    <property type="match status" value="1"/>
</dbReference>
<feature type="domain" description="TGS" evidence="3">
    <location>
        <begin position="389"/>
        <end position="450"/>
    </location>
</feature>
<dbReference type="AlphaFoldDB" id="A0A2M8EJP0"/>
<reference evidence="5" key="1">
    <citation type="submission" date="2017-09" db="EMBL/GenBank/DDBJ databases">
        <title>Depth-based differentiation of microbial function through sediment-hosted aquifers and enrichment of novel symbionts in the deep terrestrial subsurface.</title>
        <authorList>
            <person name="Probst A.J."/>
            <person name="Ladd B."/>
            <person name="Jarett J.K."/>
            <person name="Geller-Mcgrath D.E."/>
            <person name="Sieber C.M.K."/>
            <person name="Emerson J.B."/>
            <person name="Anantharaman K."/>
            <person name="Thomas B.C."/>
            <person name="Malmstrom R."/>
            <person name="Stieglmeier M."/>
            <person name="Klingl A."/>
            <person name="Woyke T."/>
            <person name="Ryan C.M."/>
            <person name="Banfield J.F."/>
        </authorList>
    </citation>
    <scope>NUCLEOTIDE SEQUENCE [LARGE SCALE GENOMIC DNA]</scope>
</reference>
<dbReference type="Gene3D" id="3.30.460.10">
    <property type="entry name" value="Beta Polymerase, domain 2"/>
    <property type="match status" value="1"/>
</dbReference>
<name>A0A2M8EJP0_UNCKA</name>
<dbReference type="SUPFAM" id="SSF109604">
    <property type="entry name" value="HD-domain/PDEase-like"/>
    <property type="match status" value="1"/>
</dbReference>
<evidence type="ECO:0000313" key="4">
    <source>
        <dbReference type="EMBL" id="PJC22945.1"/>
    </source>
</evidence>
<comment type="similarity">
    <text evidence="1">Belongs to the RelA/SpoT family.</text>
</comment>
<accession>A0A2M8EJP0</accession>
<dbReference type="SUPFAM" id="SSF81271">
    <property type="entry name" value="TGS-like"/>
    <property type="match status" value="1"/>
</dbReference>
<evidence type="ECO:0000259" key="2">
    <source>
        <dbReference type="PROSITE" id="PS51831"/>
    </source>
</evidence>
<dbReference type="EMBL" id="PFSK01000014">
    <property type="protein sequence ID" value="PJC22945.1"/>
    <property type="molecule type" value="Genomic_DNA"/>
</dbReference>
<dbReference type="FunFam" id="3.10.20.30:FF:000002">
    <property type="entry name" value="GTP pyrophosphokinase (RelA/SpoT)"/>
    <property type="match status" value="1"/>
</dbReference>
<dbReference type="GO" id="GO:0015969">
    <property type="term" value="P:guanosine tetraphosphate metabolic process"/>
    <property type="evidence" value="ECO:0007669"/>
    <property type="project" value="InterPro"/>
</dbReference>
<comment type="caution">
    <text evidence="4">The sequence shown here is derived from an EMBL/GenBank/DDBJ whole genome shotgun (WGS) entry which is preliminary data.</text>
</comment>
<evidence type="ECO:0008006" key="6">
    <source>
        <dbReference type="Google" id="ProtNLM"/>
    </source>
</evidence>
<dbReference type="Pfam" id="PF04607">
    <property type="entry name" value="RelA_SpoT"/>
    <property type="match status" value="1"/>
</dbReference>
<dbReference type="InterPro" id="IPR012676">
    <property type="entry name" value="TGS-like"/>
</dbReference>
<feature type="domain" description="HD" evidence="2">
    <location>
        <begin position="51"/>
        <end position="152"/>
    </location>
</feature>